<feature type="compositionally biased region" description="Polar residues" evidence="1">
    <location>
        <begin position="378"/>
        <end position="391"/>
    </location>
</feature>
<feature type="compositionally biased region" description="Basic and acidic residues" evidence="1">
    <location>
        <begin position="289"/>
        <end position="300"/>
    </location>
</feature>
<gene>
    <name evidence="2" type="ORF">FGO68_gene2841</name>
</gene>
<name>A0A8J8P343_HALGN</name>
<evidence type="ECO:0000313" key="3">
    <source>
        <dbReference type="Proteomes" id="UP000785679"/>
    </source>
</evidence>
<keyword evidence="3" id="KW-1185">Reference proteome</keyword>
<feature type="region of interest" description="Disordered" evidence="1">
    <location>
        <begin position="659"/>
        <end position="746"/>
    </location>
</feature>
<reference evidence="2" key="1">
    <citation type="submission" date="2019-06" db="EMBL/GenBank/DDBJ databases">
        <authorList>
            <person name="Zheng W."/>
        </authorList>
    </citation>
    <scope>NUCLEOTIDE SEQUENCE</scope>
    <source>
        <strain evidence="2">QDHG01</strain>
    </source>
</reference>
<feature type="region of interest" description="Disordered" evidence="1">
    <location>
        <begin position="280"/>
        <end position="406"/>
    </location>
</feature>
<feature type="compositionally biased region" description="Polar residues" evidence="1">
    <location>
        <begin position="725"/>
        <end position="746"/>
    </location>
</feature>
<feature type="compositionally biased region" description="Polar residues" evidence="1">
    <location>
        <begin position="195"/>
        <end position="212"/>
    </location>
</feature>
<evidence type="ECO:0000313" key="2">
    <source>
        <dbReference type="EMBL" id="TNV86393.1"/>
    </source>
</evidence>
<dbReference type="EMBL" id="RRYP01001114">
    <property type="protein sequence ID" value="TNV86393.1"/>
    <property type="molecule type" value="Genomic_DNA"/>
</dbReference>
<dbReference type="AlphaFoldDB" id="A0A8J8P343"/>
<accession>A0A8J8P343</accession>
<protein>
    <submittedName>
        <fullName evidence="2">Uncharacterized protein</fullName>
    </submittedName>
</protein>
<feature type="region of interest" description="Disordered" evidence="1">
    <location>
        <begin position="141"/>
        <end position="212"/>
    </location>
</feature>
<dbReference type="Proteomes" id="UP000785679">
    <property type="component" value="Unassembled WGS sequence"/>
</dbReference>
<evidence type="ECO:0000256" key="1">
    <source>
        <dbReference type="SAM" id="MobiDB-lite"/>
    </source>
</evidence>
<proteinExistence type="predicted"/>
<sequence>MSDPEPIPTRKSIDQLNGSFENFDVLSITKKIQQQTRSIEDEIVKVQEILRKQQENSIQKSISKQSLMKEHHARQNLRQQVKNTTNSENSPQNLELARQSQSLDPRGQVPGEVQTGGLRIKTNLNYQNNQETAEILSKIQKPGANRSPQPINQPPLHGIPEKIPANTNAKTSRLDENGNGDQLNSLKMKRRLKPSESSNPQVQGFANDYQDGSTNLNVQVPFIKQRPGEAPQNQVHGQSGQDINQMRDKFFSSNNKQDFNNLPNNTFHKLFNNPNQQPMERNGANIKPHHSDSIKPDDINGKQGLPPISYEAGQSPQQIVKQKARRLAQASNDRRGMESLPNPNQMRESLEIQGLKGYGGGPSQSNNTFTPLRGGETGSNKFKNSSGQLIQNDDDNGPPQFKGNNDTQLRRAKFASSNTNNDNLSKSSNVGLGSQIQQKVAMNNFLTPIVFVSNNYHGVQPNGPGNGNRNSDFQEFVDFDQIKNQMAAGFGDTGQNQHIQMGYPQNSTQPLNRDIIFEEQEGTARDGIQDQKSQGYLPPLQQKSQFQSMKQGIQAFAGGNQIQRGLGNRGSGGGLNKNYLNENSSSVTPETITNLAGEQARLGAMLSKMPANTTLYRQQVQNQPSPQMNQIHKYPQYANSQRGPPEPFVQRFVIDSNNYNNGGALSPKKQRGGSLPPQYNINQASPARLGKGQWGYDGSQQQQYIDEEEEEENSRQDPRCATIARTWNTSSRQRTPSLTQQCLASA</sequence>
<feature type="compositionally biased region" description="Polar residues" evidence="1">
    <location>
        <begin position="76"/>
        <end position="103"/>
    </location>
</feature>
<comment type="caution">
    <text evidence="2">The sequence shown here is derived from an EMBL/GenBank/DDBJ whole genome shotgun (WGS) entry which is preliminary data.</text>
</comment>
<organism evidence="2 3">
    <name type="scientific">Halteria grandinella</name>
    <dbReference type="NCBI Taxonomy" id="5974"/>
    <lineage>
        <taxon>Eukaryota</taxon>
        <taxon>Sar</taxon>
        <taxon>Alveolata</taxon>
        <taxon>Ciliophora</taxon>
        <taxon>Intramacronucleata</taxon>
        <taxon>Spirotrichea</taxon>
        <taxon>Stichotrichia</taxon>
        <taxon>Sporadotrichida</taxon>
        <taxon>Halteriidae</taxon>
        <taxon>Halteria</taxon>
    </lineage>
</organism>
<feature type="region of interest" description="Disordered" evidence="1">
    <location>
        <begin position="60"/>
        <end position="117"/>
    </location>
</feature>